<dbReference type="GO" id="GO:0061630">
    <property type="term" value="F:ubiquitin protein ligase activity"/>
    <property type="evidence" value="ECO:0007669"/>
    <property type="project" value="UniProtKB-EC"/>
</dbReference>
<feature type="region of interest" description="Disordered" evidence="13">
    <location>
        <begin position="55"/>
        <end position="83"/>
    </location>
</feature>
<dbReference type="EC" id="2.3.2.27" evidence="3"/>
<dbReference type="PROSITE" id="PS50089">
    <property type="entry name" value="ZF_RING_2"/>
    <property type="match status" value="1"/>
</dbReference>
<keyword evidence="8" id="KW-0833">Ubl conjugation pathway</keyword>
<evidence type="ECO:0000256" key="6">
    <source>
        <dbReference type="ARBA" id="ARBA00022723"/>
    </source>
</evidence>
<feature type="region of interest" description="Disordered" evidence="13">
    <location>
        <begin position="716"/>
        <end position="743"/>
    </location>
</feature>
<feature type="region of interest" description="Disordered" evidence="13">
    <location>
        <begin position="999"/>
        <end position="1071"/>
    </location>
</feature>
<feature type="compositionally biased region" description="Basic residues" evidence="13">
    <location>
        <begin position="905"/>
        <end position="916"/>
    </location>
</feature>
<feature type="compositionally biased region" description="Acidic residues" evidence="13">
    <location>
        <begin position="533"/>
        <end position="546"/>
    </location>
</feature>
<keyword evidence="10 14" id="KW-1133">Transmembrane helix</keyword>
<feature type="compositionally biased region" description="Basic and acidic residues" evidence="13">
    <location>
        <begin position="1005"/>
        <end position="1017"/>
    </location>
</feature>
<evidence type="ECO:0000256" key="8">
    <source>
        <dbReference type="ARBA" id="ARBA00022786"/>
    </source>
</evidence>
<evidence type="ECO:0000256" key="11">
    <source>
        <dbReference type="ARBA" id="ARBA00023136"/>
    </source>
</evidence>
<evidence type="ECO:0000256" key="10">
    <source>
        <dbReference type="ARBA" id="ARBA00022989"/>
    </source>
</evidence>
<dbReference type="InterPro" id="IPR001841">
    <property type="entry name" value="Znf_RING"/>
</dbReference>
<evidence type="ECO:0000256" key="3">
    <source>
        <dbReference type="ARBA" id="ARBA00012483"/>
    </source>
</evidence>
<dbReference type="GO" id="GO:0016020">
    <property type="term" value="C:membrane"/>
    <property type="evidence" value="ECO:0007669"/>
    <property type="project" value="UniProtKB-SubCell"/>
</dbReference>
<feature type="compositionally biased region" description="Low complexity" evidence="13">
    <location>
        <begin position="66"/>
        <end position="83"/>
    </location>
</feature>
<feature type="region of interest" description="Disordered" evidence="13">
    <location>
        <begin position="111"/>
        <end position="132"/>
    </location>
</feature>
<accession>A0A9P8CW65</accession>
<feature type="signal peptide" evidence="15">
    <location>
        <begin position="1"/>
        <end position="25"/>
    </location>
</feature>
<dbReference type="PANTHER" id="PTHR45977:SF4">
    <property type="entry name" value="RING-TYPE DOMAIN-CONTAINING PROTEIN"/>
    <property type="match status" value="1"/>
</dbReference>
<proteinExistence type="predicted"/>
<feature type="compositionally biased region" description="Low complexity" evidence="13">
    <location>
        <begin position="371"/>
        <end position="392"/>
    </location>
</feature>
<feature type="region of interest" description="Disordered" evidence="13">
    <location>
        <begin position="533"/>
        <end position="596"/>
    </location>
</feature>
<feature type="compositionally biased region" description="Pro residues" evidence="13">
    <location>
        <begin position="437"/>
        <end position="453"/>
    </location>
</feature>
<evidence type="ECO:0000256" key="5">
    <source>
        <dbReference type="ARBA" id="ARBA00022692"/>
    </source>
</evidence>
<keyword evidence="15" id="KW-0732">Signal</keyword>
<dbReference type="AlphaFoldDB" id="A0A9P8CW65"/>
<comment type="caution">
    <text evidence="17">The sequence shown here is derived from an EMBL/GenBank/DDBJ whole genome shotgun (WGS) entry which is preliminary data.</text>
</comment>
<keyword evidence="7 12" id="KW-0863">Zinc-finger</keyword>
<evidence type="ECO:0000313" key="17">
    <source>
        <dbReference type="EMBL" id="KAG9322778.1"/>
    </source>
</evidence>
<keyword evidence="9" id="KW-0862">Zinc</keyword>
<feature type="region of interest" description="Disordered" evidence="13">
    <location>
        <begin position="800"/>
        <end position="855"/>
    </location>
</feature>
<feature type="chain" id="PRO_5040486205" description="RING-type E3 ubiquitin transferase" evidence="15">
    <location>
        <begin position="26"/>
        <end position="1177"/>
    </location>
</feature>
<feature type="region of interest" description="Disordered" evidence="13">
    <location>
        <begin position="327"/>
        <end position="392"/>
    </location>
</feature>
<dbReference type="SMART" id="SM00184">
    <property type="entry name" value="RING"/>
    <property type="match status" value="1"/>
</dbReference>
<feature type="region of interest" description="Disordered" evidence="13">
    <location>
        <begin position="873"/>
        <end position="958"/>
    </location>
</feature>
<keyword evidence="11 14" id="KW-0472">Membrane</keyword>
<evidence type="ECO:0000256" key="15">
    <source>
        <dbReference type="SAM" id="SignalP"/>
    </source>
</evidence>
<evidence type="ECO:0000313" key="18">
    <source>
        <dbReference type="Proteomes" id="UP000717515"/>
    </source>
</evidence>
<dbReference type="Gene3D" id="3.30.40.10">
    <property type="entry name" value="Zinc/RING finger domain, C3HC4 (zinc finger)"/>
    <property type="match status" value="1"/>
</dbReference>
<feature type="compositionally biased region" description="Basic and acidic residues" evidence="13">
    <location>
        <begin position="563"/>
        <end position="573"/>
    </location>
</feature>
<evidence type="ECO:0000259" key="16">
    <source>
        <dbReference type="PROSITE" id="PS50089"/>
    </source>
</evidence>
<evidence type="ECO:0000256" key="14">
    <source>
        <dbReference type="SAM" id="Phobius"/>
    </source>
</evidence>
<dbReference type="Proteomes" id="UP000717515">
    <property type="component" value="Unassembled WGS sequence"/>
</dbReference>
<dbReference type="Pfam" id="PF13639">
    <property type="entry name" value="zf-RING_2"/>
    <property type="match status" value="1"/>
</dbReference>
<keyword evidence="5 14" id="KW-0812">Transmembrane</keyword>
<keyword evidence="6" id="KW-0479">Metal-binding</keyword>
<evidence type="ECO:0000256" key="7">
    <source>
        <dbReference type="ARBA" id="ARBA00022771"/>
    </source>
</evidence>
<feature type="compositionally biased region" description="Low complexity" evidence="13">
    <location>
        <begin position="1039"/>
        <end position="1050"/>
    </location>
</feature>
<dbReference type="GO" id="GO:0016567">
    <property type="term" value="P:protein ubiquitination"/>
    <property type="evidence" value="ECO:0007669"/>
    <property type="project" value="TreeGrafter"/>
</dbReference>
<feature type="compositionally biased region" description="Basic and acidic residues" evidence="13">
    <location>
        <begin position="942"/>
        <end position="954"/>
    </location>
</feature>
<evidence type="ECO:0000256" key="12">
    <source>
        <dbReference type="PROSITE-ProRule" id="PRU00175"/>
    </source>
</evidence>
<evidence type="ECO:0000256" key="2">
    <source>
        <dbReference type="ARBA" id="ARBA00004141"/>
    </source>
</evidence>
<organism evidence="17 18">
    <name type="scientific">Mortierella alpina</name>
    <name type="common">Oleaginous fungus</name>
    <name type="synonym">Mortierella renispora</name>
    <dbReference type="NCBI Taxonomy" id="64518"/>
    <lineage>
        <taxon>Eukaryota</taxon>
        <taxon>Fungi</taxon>
        <taxon>Fungi incertae sedis</taxon>
        <taxon>Mucoromycota</taxon>
        <taxon>Mortierellomycotina</taxon>
        <taxon>Mortierellomycetes</taxon>
        <taxon>Mortierellales</taxon>
        <taxon>Mortierellaceae</taxon>
        <taxon>Mortierella</taxon>
    </lineage>
</organism>
<dbReference type="GO" id="GO:0006511">
    <property type="term" value="P:ubiquitin-dependent protein catabolic process"/>
    <property type="evidence" value="ECO:0007669"/>
    <property type="project" value="TreeGrafter"/>
</dbReference>
<comment type="catalytic activity">
    <reaction evidence="1">
        <text>S-ubiquitinyl-[E2 ubiquitin-conjugating enzyme]-L-cysteine + [acceptor protein]-L-lysine = [E2 ubiquitin-conjugating enzyme]-L-cysteine + N(6)-ubiquitinyl-[acceptor protein]-L-lysine.</text>
        <dbReference type="EC" id="2.3.2.27"/>
    </reaction>
</comment>
<keyword evidence="4" id="KW-0808">Transferase</keyword>
<gene>
    <name evidence="17" type="ORF">KVV02_001222</name>
</gene>
<feature type="region of interest" description="Disordered" evidence="13">
    <location>
        <begin position="1125"/>
        <end position="1145"/>
    </location>
</feature>
<sequence>MRPITAGLVFHLYCVLVLLCGSTTTRIRTTIHAHPIGLLPPRRDHVHLQSRQDMTQGPNALIPNVPDTSPPSSISAPANAPDSTTTLNQQALIEIIAPNITLFAALDLPPPTSSSDSSSPSDSGVAVSNSNSSTPLLLPTSSLAILPNQIHHVNDSLIFGAGGAGPLTGMLIEWTIGCDLGDSFPIYPPTEKPWIAFISSSLLSERPKQAKGSSLANTGSNRANDEEEDDICDVSTLISIVQAISPAVTGVIMYQDPKAKVPYPELRRQTEVAIQELHYMFNPPSASGLNYIPGLGSLRKRELSGLDREQIMTKLDAIRNHKKLQLEQNRSKLATPGTSPYLLDSSIAPPPTSTGVAGSEGFPESGDVPLSPDVAPTSSSSSLPSTPSPGVVSPRSVLTGVMAMGDPQLIKVLHTNTIAKGKAVIAQLTFTNGAFGPHPPSSPMVPQSPPSPSVEPERQGADRSLGLFFWIILGSVVLIVGIWVGFGVVEARQLARRREQIALDSVKHRTVDQRVLDGYKIKVLKQEDIESWDDSDLGAGEDDDDPSGQGLTGSGIHTATTRQDSEKGDHGDDHEEDEEFNEKEEYHGAAAENTRRQRVFARVDPYNHYGSPINTLAMGRKSGSFDETLYGGLESSWSRRPSEQESIYTNLGRPSLKVIAALNRDERCRSWAENGAAAYADYGGDGDSVYSDDLAKGYKSHAQEGWTDMQIDQMQSLDGSKNDHDNDDDGLAARTPTSSRDQFHADLPAFPAPVKRGSVGLIGGGGLQAKPTLRHKSRFILPRKIDLVPSDEVTSPTIYGDGSSSAGPSTAGFLPPPGWGGDRRRSSLSTVAVPDNGRGAAQTNWTRPSGHRLRQTSMHAPRTEFALLDPMAAQGDEQAERTSSSSDDGRGVGHVDLTPPPSKGAKAKRASGHAHRISFEKQPVTLFQREAGSSNASVRSQTRKDDPKDMDKDNATVSSAMSDCKARFSMIGVDFPDIYTPTTGELSRLSLDADTIMTRSKRSHQRCDSKGKEHVEELQYSDSDSISSKSRRHRKDRTMATTDTMATTVTQRSSVSSPGGEKTPTGKQRRKRYDACSVCKEDYGVGDELRELPCEHFFHVQCVDYWIKNVKGTCPICRRDFSEAGTMSPAARADRQREANRSERSSGMANFLSPLAILAAGASGQHFWYATEAGAYL</sequence>
<dbReference type="PANTHER" id="PTHR45977">
    <property type="entry name" value="TARGET OF ERK KINASE MPK-1"/>
    <property type="match status" value="1"/>
</dbReference>
<dbReference type="InterPro" id="IPR013083">
    <property type="entry name" value="Znf_RING/FYVE/PHD"/>
</dbReference>
<feature type="compositionally biased region" description="Polar residues" evidence="13">
    <location>
        <begin position="327"/>
        <end position="338"/>
    </location>
</feature>
<evidence type="ECO:0000256" key="1">
    <source>
        <dbReference type="ARBA" id="ARBA00000900"/>
    </source>
</evidence>
<dbReference type="GO" id="GO:0008270">
    <property type="term" value="F:zinc ion binding"/>
    <property type="evidence" value="ECO:0007669"/>
    <property type="project" value="UniProtKB-KW"/>
</dbReference>
<evidence type="ECO:0000256" key="4">
    <source>
        <dbReference type="ARBA" id="ARBA00022679"/>
    </source>
</evidence>
<name>A0A9P8CW65_MORAP</name>
<reference evidence="17" key="1">
    <citation type="submission" date="2021-07" db="EMBL/GenBank/DDBJ databases">
        <title>Draft genome of Mortierella alpina, strain LL118, isolated from an aspen leaf litter sample.</title>
        <authorList>
            <person name="Yang S."/>
            <person name="Vinatzer B.A."/>
        </authorList>
    </citation>
    <scope>NUCLEOTIDE SEQUENCE</scope>
    <source>
        <strain evidence="17">LL118</strain>
    </source>
</reference>
<feature type="domain" description="RING-type" evidence="16">
    <location>
        <begin position="1076"/>
        <end position="1118"/>
    </location>
</feature>
<feature type="compositionally biased region" description="Basic and acidic residues" evidence="13">
    <location>
        <begin position="1132"/>
        <end position="1144"/>
    </location>
</feature>
<dbReference type="EMBL" id="JAIFTL010000130">
    <property type="protein sequence ID" value="KAG9322778.1"/>
    <property type="molecule type" value="Genomic_DNA"/>
</dbReference>
<dbReference type="SUPFAM" id="SSF57850">
    <property type="entry name" value="RING/U-box"/>
    <property type="match status" value="1"/>
</dbReference>
<feature type="transmembrane region" description="Helical" evidence="14">
    <location>
        <begin position="467"/>
        <end position="489"/>
    </location>
</feature>
<evidence type="ECO:0000256" key="13">
    <source>
        <dbReference type="SAM" id="MobiDB-lite"/>
    </source>
</evidence>
<protein>
    <recommendedName>
        <fullName evidence="3">RING-type E3 ubiquitin transferase</fullName>
        <ecNumber evidence="3">2.3.2.27</ecNumber>
    </recommendedName>
</protein>
<feature type="region of interest" description="Disordered" evidence="13">
    <location>
        <begin position="435"/>
        <end position="459"/>
    </location>
</feature>
<comment type="subcellular location">
    <subcellularLocation>
        <location evidence="2">Membrane</location>
        <topology evidence="2">Multi-pass membrane protein</topology>
    </subcellularLocation>
</comment>
<feature type="compositionally biased region" description="Polar residues" evidence="13">
    <location>
        <begin position="931"/>
        <end position="940"/>
    </location>
</feature>
<feature type="compositionally biased region" description="Low complexity" evidence="13">
    <location>
        <begin position="113"/>
        <end position="132"/>
    </location>
</feature>
<evidence type="ECO:0000256" key="9">
    <source>
        <dbReference type="ARBA" id="ARBA00022833"/>
    </source>
</evidence>